<feature type="region of interest" description="Disordered" evidence="1">
    <location>
        <begin position="32"/>
        <end position="55"/>
    </location>
</feature>
<dbReference type="Proteomes" id="UP000075573">
    <property type="component" value="Unassembled WGS sequence"/>
</dbReference>
<name>A0A149QRQ4_9PROT</name>
<accession>A0A149QRQ4</accession>
<dbReference type="EMBL" id="LHZB01000118">
    <property type="protein sequence ID" value="KXU99982.1"/>
    <property type="molecule type" value="Genomic_DNA"/>
</dbReference>
<evidence type="ECO:0000313" key="2">
    <source>
        <dbReference type="EMBL" id="KXU99982.1"/>
    </source>
</evidence>
<gene>
    <name evidence="2" type="ORF">AD929_12180</name>
</gene>
<sequence length="73" mass="8141">MRSVNAYQAHALTLNTAPRPAQSPRLNILDTPYRTRSPAVAPRRETCPREADTVEADDDVTAPSFESYLRQAL</sequence>
<evidence type="ECO:0000256" key="1">
    <source>
        <dbReference type="SAM" id="MobiDB-lite"/>
    </source>
</evidence>
<dbReference type="PATRIC" id="fig|442.7.peg.3253"/>
<dbReference type="RefSeq" id="WP_062497211.1">
    <property type="nucleotide sequence ID" value="NZ_LHZB01000118.1"/>
</dbReference>
<comment type="caution">
    <text evidence="2">The sequence shown here is derived from an EMBL/GenBank/DDBJ whole genome shotgun (WGS) entry which is preliminary data.</text>
</comment>
<feature type="compositionally biased region" description="Basic and acidic residues" evidence="1">
    <location>
        <begin position="42"/>
        <end position="52"/>
    </location>
</feature>
<proteinExistence type="predicted"/>
<dbReference type="AlphaFoldDB" id="A0A149QRQ4"/>
<evidence type="ECO:0000313" key="3">
    <source>
        <dbReference type="Proteomes" id="UP000075573"/>
    </source>
</evidence>
<organism evidence="2 3">
    <name type="scientific">Gluconobacter potus</name>
    <dbReference type="NCBI Taxonomy" id="2724927"/>
    <lineage>
        <taxon>Bacteria</taxon>
        <taxon>Pseudomonadati</taxon>
        <taxon>Pseudomonadota</taxon>
        <taxon>Alphaproteobacteria</taxon>
        <taxon>Acetobacterales</taxon>
        <taxon>Acetobacteraceae</taxon>
        <taxon>Gluconobacter</taxon>
    </lineage>
</organism>
<protein>
    <submittedName>
        <fullName evidence="2">Uncharacterized protein</fullName>
    </submittedName>
</protein>
<reference evidence="2 3" key="1">
    <citation type="submission" date="2015-06" db="EMBL/GenBank/DDBJ databases">
        <title>Improved classification and identification of acetic acid bacteria using matrix-assisted laser desorption/ionization time-of-flight mass spectrometry; Gluconobacter nephelii and Gluconobacter uchimurae are later heterotypic synonyms of Gluconobacter japonicus and Gluconobacter oxydans, respectively.</title>
        <authorList>
            <person name="Li L."/>
            <person name="Cleenwerck I."/>
            <person name="De Vuyst L."/>
            <person name="Vandamme P."/>
        </authorList>
    </citation>
    <scope>NUCLEOTIDE SEQUENCE [LARGE SCALE GENOMIC DNA]</scope>
    <source>
        <strain evidence="2 3">LMG 1764</strain>
    </source>
</reference>